<gene>
    <name evidence="2" type="ORF">Tci_900935</name>
</gene>
<organism evidence="2">
    <name type="scientific">Tanacetum cinerariifolium</name>
    <name type="common">Dalmatian daisy</name>
    <name type="synonym">Chrysanthemum cinerariifolium</name>
    <dbReference type="NCBI Taxonomy" id="118510"/>
    <lineage>
        <taxon>Eukaryota</taxon>
        <taxon>Viridiplantae</taxon>
        <taxon>Streptophyta</taxon>
        <taxon>Embryophyta</taxon>
        <taxon>Tracheophyta</taxon>
        <taxon>Spermatophyta</taxon>
        <taxon>Magnoliopsida</taxon>
        <taxon>eudicotyledons</taxon>
        <taxon>Gunneridae</taxon>
        <taxon>Pentapetalae</taxon>
        <taxon>asterids</taxon>
        <taxon>campanulids</taxon>
        <taxon>Asterales</taxon>
        <taxon>Asteraceae</taxon>
        <taxon>Asteroideae</taxon>
        <taxon>Anthemideae</taxon>
        <taxon>Anthemidinae</taxon>
        <taxon>Tanacetum</taxon>
    </lineage>
</organism>
<reference evidence="2" key="1">
    <citation type="journal article" date="2019" name="Sci. Rep.">
        <title>Draft genome of Tanacetum cinerariifolium, the natural source of mosquito coil.</title>
        <authorList>
            <person name="Yamashiro T."/>
            <person name="Shiraishi A."/>
            <person name="Satake H."/>
            <person name="Nakayama K."/>
        </authorList>
    </citation>
    <scope>NUCLEOTIDE SEQUENCE</scope>
</reference>
<proteinExistence type="predicted"/>
<dbReference type="AlphaFoldDB" id="A0A699V6H6"/>
<feature type="non-terminal residue" evidence="2">
    <location>
        <position position="95"/>
    </location>
</feature>
<sequence length="95" mass="9914">MTAMDSKQSSSGPALNEMTLATIIQVESTGSPSSTTVDQDAPSPSKSQITPETQSSVIPQDIEEDNLDIETAHMGNDQLFGVSIPKVTSAQSSST</sequence>
<feature type="region of interest" description="Disordered" evidence="1">
    <location>
        <begin position="28"/>
        <end position="58"/>
    </location>
</feature>
<evidence type="ECO:0000256" key="1">
    <source>
        <dbReference type="SAM" id="MobiDB-lite"/>
    </source>
</evidence>
<comment type="caution">
    <text evidence="2">The sequence shown here is derived from an EMBL/GenBank/DDBJ whole genome shotgun (WGS) entry which is preliminary data.</text>
</comment>
<dbReference type="EMBL" id="BKCJ011390347">
    <property type="protein sequence ID" value="GFD28966.1"/>
    <property type="molecule type" value="Genomic_DNA"/>
</dbReference>
<accession>A0A699V6H6</accession>
<name>A0A699V6H6_TANCI</name>
<evidence type="ECO:0000313" key="2">
    <source>
        <dbReference type="EMBL" id="GFD28966.1"/>
    </source>
</evidence>
<protein>
    <submittedName>
        <fullName evidence="2">Uncharacterized protein</fullName>
    </submittedName>
</protein>